<reference evidence="1 2" key="1">
    <citation type="submission" date="2019-06" db="EMBL/GenBank/DDBJ databases">
        <title>The presence and diversity of blaCTX-M among Escherichia coli from urban wastewater and feedlot cattle, in Alberta, Canada.</title>
        <authorList>
            <person name="Cormier A.C."/>
            <person name="Chalmer G."/>
            <person name="Cook S.R."/>
            <person name="Zaheer R."/>
            <person name="Hannon S.J."/>
            <person name="Booker C.W."/>
            <person name="Read R."/>
            <person name="Gow S.P."/>
            <person name="Mcallister T.A."/>
            <person name="Boerlin P."/>
        </authorList>
    </citation>
    <scope>NUCLEOTIDE SEQUENCE [LARGE SCALE GENOMIC DNA]</scope>
    <source>
        <strain evidence="1 2">347</strain>
    </source>
</reference>
<dbReference type="AlphaFoldDB" id="A0A5D8MB79"/>
<sequence>MFTHSLVSTVADNFIFPFIQYRTTDTNTLGDFTGCYDGHYFCGAGGNRPDGSDEALTTRTAVVPPFWRFPNAIWIKSSLNVVYFPNSKRSPSPLPLDYKGDNYYCSHLCGNGIERNG</sequence>
<dbReference type="EMBL" id="VHKY01000024">
    <property type="protein sequence ID" value="TZE44128.1"/>
    <property type="molecule type" value="Genomic_DNA"/>
</dbReference>
<organism evidence="1 2">
    <name type="scientific">Escherichia coli</name>
    <dbReference type="NCBI Taxonomy" id="562"/>
    <lineage>
        <taxon>Bacteria</taxon>
        <taxon>Pseudomonadati</taxon>
        <taxon>Pseudomonadota</taxon>
        <taxon>Gammaproteobacteria</taxon>
        <taxon>Enterobacterales</taxon>
        <taxon>Enterobacteriaceae</taxon>
        <taxon>Escherichia</taxon>
    </lineage>
</organism>
<comment type="caution">
    <text evidence="1">The sequence shown here is derived from an EMBL/GenBank/DDBJ whole genome shotgun (WGS) entry which is preliminary data.</text>
</comment>
<evidence type="ECO:0000313" key="1">
    <source>
        <dbReference type="EMBL" id="TZE44128.1"/>
    </source>
</evidence>
<gene>
    <name evidence="1" type="ORF">FKO60_21570</name>
</gene>
<name>A0A5D8MB79_ECOLX</name>
<accession>A0A5D8MB79</accession>
<dbReference type="Proteomes" id="UP000324120">
    <property type="component" value="Unassembled WGS sequence"/>
</dbReference>
<protein>
    <submittedName>
        <fullName evidence="1">Uncharacterized protein</fullName>
    </submittedName>
</protein>
<evidence type="ECO:0000313" key="2">
    <source>
        <dbReference type="Proteomes" id="UP000324120"/>
    </source>
</evidence>
<proteinExistence type="predicted"/>